<dbReference type="GO" id="GO:0010608">
    <property type="term" value="P:post-transcriptional regulation of gene expression"/>
    <property type="evidence" value="ECO:0007669"/>
    <property type="project" value="InterPro"/>
</dbReference>
<evidence type="ECO:0000256" key="3">
    <source>
        <dbReference type="ARBA" id="ARBA00023186"/>
    </source>
</evidence>
<keyword evidence="7" id="KW-1185">Reference proteome</keyword>
<dbReference type="Proteomes" id="UP000484255">
    <property type="component" value="Unassembled WGS sequence"/>
</dbReference>
<dbReference type="GO" id="GO:0034057">
    <property type="term" value="F:RNA strand-exchange activity"/>
    <property type="evidence" value="ECO:0007669"/>
    <property type="project" value="InterPro"/>
</dbReference>
<feature type="region of interest" description="Disordered" evidence="4">
    <location>
        <begin position="1"/>
        <end position="87"/>
    </location>
</feature>
<dbReference type="InterPro" id="IPR016103">
    <property type="entry name" value="ProQ/FinO"/>
</dbReference>
<dbReference type="GO" id="GO:0005829">
    <property type="term" value="C:cytosol"/>
    <property type="evidence" value="ECO:0007669"/>
    <property type="project" value="TreeGrafter"/>
</dbReference>
<dbReference type="GO" id="GO:0033592">
    <property type="term" value="F:RNA strand annealing activity"/>
    <property type="evidence" value="ECO:0007669"/>
    <property type="project" value="InterPro"/>
</dbReference>
<gene>
    <name evidence="6" type="ORF">G3A44_13655</name>
</gene>
<keyword evidence="1" id="KW-0963">Cytoplasm</keyword>
<evidence type="ECO:0000313" key="6">
    <source>
        <dbReference type="EMBL" id="NDY92231.1"/>
    </source>
</evidence>
<feature type="compositionally biased region" description="Low complexity" evidence="4">
    <location>
        <begin position="11"/>
        <end position="21"/>
    </location>
</feature>
<dbReference type="InterPro" id="IPR036442">
    <property type="entry name" value="ProQ/FinO_sf"/>
</dbReference>
<feature type="non-terminal residue" evidence="6">
    <location>
        <position position="308"/>
    </location>
</feature>
<feature type="compositionally biased region" description="Low complexity" evidence="4">
    <location>
        <begin position="29"/>
        <end position="80"/>
    </location>
</feature>
<dbReference type="PANTHER" id="PTHR38106">
    <property type="entry name" value="RNA CHAPERONE PROQ"/>
    <property type="match status" value="1"/>
</dbReference>
<dbReference type="SMART" id="SM00945">
    <property type="entry name" value="ProQ"/>
    <property type="match status" value="1"/>
</dbReference>
<dbReference type="RefSeq" id="WP_163458086.1">
    <property type="nucleotide sequence ID" value="NZ_JAAGOH010000016.1"/>
</dbReference>
<feature type="compositionally biased region" description="Gly residues" evidence="4">
    <location>
        <begin position="254"/>
        <end position="264"/>
    </location>
</feature>
<sequence length="308" mass="32404">MSSLTPPTEPVVPAAEADCAPPACPPAAPEADAAPAADTAAAPADATTEAPAEPQPAVAEAPEASPAGEGEAAAPPAATAKDNRTPADAARELAELFPALFTPGQAKPLKLRIQADIQARAPGRFSKGLLSAVLHRHTNATGYLNALVQATHRHDLDGQPVDELTEEHRQVAREELARRKAVIDERKAQFRQKAREERQARIDLMREFDQAGQSPEAFAAAKSMAVEELNQRVSQGRQELAELRAAAKARRGAPGEGAGRGPGAGRHDGRHDGRPEGRPGAPRGAGPRPEGEAGGERRTRGPRVHDDR</sequence>
<feature type="compositionally biased region" description="Basic and acidic residues" evidence="4">
    <location>
        <begin position="265"/>
        <end position="277"/>
    </location>
</feature>
<feature type="compositionally biased region" description="Basic and acidic residues" evidence="4">
    <location>
        <begin position="289"/>
        <end position="308"/>
    </location>
</feature>
<evidence type="ECO:0000256" key="2">
    <source>
        <dbReference type="ARBA" id="ARBA00022884"/>
    </source>
</evidence>
<organism evidence="6 7">
    <name type="scientific">Ideonella livida</name>
    <dbReference type="NCBI Taxonomy" id="2707176"/>
    <lineage>
        <taxon>Bacteria</taxon>
        <taxon>Pseudomonadati</taxon>
        <taxon>Pseudomonadota</taxon>
        <taxon>Betaproteobacteria</taxon>
        <taxon>Burkholderiales</taxon>
        <taxon>Sphaerotilaceae</taxon>
        <taxon>Ideonella</taxon>
    </lineage>
</organism>
<comment type="caution">
    <text evidence="6">The sequence shown here is derived from an EMBL/GenBank/DDBJ whole genome shotgun (WGS) entry which is preliminary data.</text>
</comment>
<protein>
    <recommendedName>
        <fullName evidence="5">ProQ/FinO domain-containing protein</fullName>
    </recommendedName>
</protein>
<feature type="region of interest" description="Disordered" evidence="4">
    <location>
        <begin position="243"/>
        <end position="308"/>
    </location>
</feature>
<evidence type="ECO:0000259" key="5">
    <source>
        <dbReference type="SMART" id="SM00945"/>
    </source>
</evidence>
<dbReference type="AlphaFoldDB" id="A0A7C9PIR3"/>
<evidence type="ECO:0000313" key="7">
    <source>
        <dbReference type="Proteomes" id="UP000484255"/>
    </source>
</evidence>
<dbReference type="SUPFAM" id="SSF48657">
    <property type="entry name" value="FinO-like"/>
    <property type="match status" value="1"/>
</dbReference>
<dbReference type="PANTHER" id="PTHR38106:SF1">
    <property type="entry name" value="RNA CHAPERONE PROQ"/>
    <property type="match status" value="1"/>
</dbReference>
<dbReference type="InterPro" id="IPR023529">
    <property type="entry name" value="ProQ"/>
</dbReference>
<keyword evidence="2" id="KW-0694">RNA-binding</keyword>
<accession>A0A7C9PIR3</accession>
<keyword evidence="3" id="KW-0143">Chaperone</keyword>
<proteinExistence type="predicted"/>
<evidence type="ECO:0000256" key="1">
    <source>
        <dbReference type="ARBA" id="ARBA00022490"/>
    </source>
</evidence>
<dbReference type="Pfam" id="PF04352">
    <property type="entry name" value="ProQ"/>
    <property type="match status" value="1"/>
</dbReference>
<name>A0A7C9PIR3_9BURK</name>
<reference evidence="6 7" key="1">
    <citation type="submission" date="2020-02" db="EMBL/GenBank/DDBJ databases">
        <title>Ideonella bacterium strain TBM-1.</title>
        <authorList>
            <person name="Chen W.-M."/>
        </authorList>
    </citation>
    <scope>NUCLEOTIDE SEQUENCE [LARGE SCALE GENOMIC DNA]</scope>
    <source>
        <strain evidence="6 7">TBM-1</strain>
    </source>
</reference>
<evidence type="ECO:0000256" key="4">
    <source>
        <dbReference type="SAM" id="MobiDB-lite"/>
    </source>
</evidence>
<dbReference type="EMBL" id="JAAGOH010000016">
    <property type="protein sequence ID" value="NDY92231.1"/>
    <property type="molecule type" value="Genomic_DNA"/>
</dbReference>
<feature type="compositionally biased region" description="Low complexity" evidence="4">
    <location>
        <begin position="278"/>
        <end position="288"/>
    </location>
</feature>
<dbReference type="Gene3D" id="1.10.1710.10">
    <property type="entry name" value="ProQ/FinO domain"/>
    <property type="match status" value="1"/>
</dbReference>
<feature type="domain" description="ProQ/FinO" evidence="5">
    <location>
        <begin position="82"/>
        <end position="192"/>
    </location>
</feature>